<sequence>MEKWRSSQRLLRNYSKTLISHRINSNLNNSPNISSSGKQSFHTTSHVFRDYRGRTSTVNQNCRNLQYRFFGSTTIEVERNPSFATLNSEDVNRFKEILGEKSVIEDEDRLAIANVDWMRKYKGFSKLLLQPKSTQEVSEILKYCNSRRLAVVPQGGNTGLVGGSVPVFDEVIINLGSMNSIVSLDKVSGILVCEAGCILENLDSFLLNEGFIMPLDLGAKGSCQIGGNVSTNAGGLRYVRYGSLHGSILGLEVVQANGNVLDMLGTLRKDSTGYDLKQLFIGSEGSLGIITKVSILTPPRLSSTNLAFLACNDFLSCQKLLSESKRKLGEVLSAFEFLDNQSMDM</sequence>
<dbReference type="InterPro" id="IPR016166">
    <property type="entry name" value="FAD-bd_PCMH"/>
</dbReference>
<organism evidence="5 6">
    <name type="scientific">Thalictrum thalictroides</name>
    <name type="common">Rue-anemone</name>
    <name type="synonym">Anemone thalictroides</name>
    <dbReference type="NCBI Taxonomy" id="46969"/>
    <lineage>
        <taxon>Eukaryota</taxon>
        <taxon>Viridiplantae</taxon>
        <taxon>Streptophyta</taxon>
        <taxon>Embryophyta</taxon>
        <taxon>Tracheophyta</taxon>
        <taxon>Spermatophyta</taxon>
        <taxon>Magnoliopsida</taxon>
        <taxon>Ranunculales</taxon>
        <taxon>Ranunculaceae</taxon>
        <taxon>Thalictroideae</taxon>
        <taxon>Thalictrum</taxon>
    </lineage>
</organism>
<dbReference type="SUPFAM" id="SSF56176">
    <property type="entry name" value="FAD-binding/transporter-associated domain-like"/>
    <property type="match status" value="1"/>
</dbReference>
<dbReference type="EC" id="1.1.99.39" evidence="3"/>
<dbReference type="InterPro" id="IPR051264">
    <property type="entry name" value="FAD-oxidored/transferase_4"/>
</dbReference>
<accession>A0A7J6VUA9</accession>
<dbReference type="EMBL" id="JABWDY010026429">
    <property type="protein sequence ID" value="KAF5188686.1"/>
    <property type="molecule type" value="Genomic_DNA"/>
</dbReference>
<dbReference type="InterPro" id="IPR006094">
    <property type="entry name" value="Oxid_FAD_bind_N"/>
</dbReference>
<feature type="non-terminal residue" evidence="5">
    <location>
        <position position="345"/>
    </location>
</feature>
<dbReference type="PANTHER" id="PTHR43716">
    <property type="entry name" value="D-2-HYDROXYGLUTARATE DEHYDROGENASE, MITOCHONDRIAL"/>
    <property type="match status" value="1"/>
</dbReference>
<dbReference type="Gene3D" id="3.30.43.10">
    <property type="entry name" value="Uridine Diphospho-n-acetylenolpyruvylglucosamine Reductase, domain 2"/>
    <property type="match status" value="1"/>
</dbReference>
<feature type="domain" description="FAD-binding PCMH-type" evidence="4">
    <location>
        <begin position="121"/>
        <end position="300"/>
    </location>
</feature>
<comment type="caution">
    <text evidence="5">The sequence shown here is derived from an EMBL/GenBank/DDBJ whole genome shotgun (WGS) entry which is preliminary data.</text>
</comment>
<dbReference type="InterPro" id="IPR016169">
    <property type="entry name" value="FAD-bd_PCMH_sub2"/>
</dbReference>
<dbReference type="FunFam" id="3.30.465.10:FF:000001">
    <property type="entry name" value="D-2-hydroxyglutarate dehydrogenase, mitochondrial"/>
    <property type="match status" value="1"/>
</dbReference>
<evidence type="ECO:0000256" key="3">
    <source>
        <dbReference type="ARBA" id="ARBA00039003"/>
    </source>
</evidence>
<evidence type="ECO:0000256" key="2">
    <source>
        <dbReference type="ARBA" id="ARBA00023002"/>
    </source>
</evidence>
<dbReference type="Pfam" id="PF01565">
    <property type="entry name" value="FAD_binding_4"/>
    <property type="match status" value="1"/>
</dbReference>
<keyword evidence="6" id="KW-1185">Reference proteome</keyword>
<dbReference type="OrthoDB" id="5332616at2759"/>
<name>A0A7J6VUA9_THATH</name>
<dbReference type="PROSITE" id="PS51387">
    <property type="entry name" value="FAD_PCMH"/>
    <property type="match status" value="1"/>
</dbReference>
<evidence type="ECO:0000313" key="6">
    <source>
        <dbReference type="Proteomes" id="UP000554482"/>
    </source>
</evidence>
<dbReference type="GO" id="GO:0005739">
    <property type="term" value="C:mitochondrion"/>
    <property type="evidence" value="ECO:0007669"/>
    <property type="project" value="TreeGrafter"/>
</dbReference>
<proteinExistence type="predicted"/>
<dbReference type="GO" id="GO:0051990">
    <property type="term" value="F:(R)-2-hydroxyglutarate dehydrogenase activity"/>
    <property type="evidence" value="ECO:0007669"/>
    <property type="project" value="UniProtKB-EC"/>
</dbReference>
<dbReference type="PANTHER" id="PTHR43716:SF1">
    <property type="entry name" value="D-2-HYDROXYGLUTARATE DEHYDROGENASE, MITOCHONDRIAL"/>
    <property type="match status" value="1"/>
</dbReference>
<evidence type="ECO:0000256" key="1">
    <source>
        <dbReference type="ARBA" id="ARBA00001974"/>
    </source>
</evidence>
<evidence type="ECO:0000259" key="4">
    <source>
        <dbReference type="PROSITE" id="PS51387"/>
    </source>
</evidence>
<dbReference type="FunFam" id="3.30.43.10:FF:000002">
    <property type="entry name" value="D-2-hydroxyglutarate dehydrogenase, mitochondrial"/>
    <property type="match status" value="1"/>
</dbReference>
<dbReference type="InterPro" id="IPR016167">
    <property type="entry name" value="FAD-bd_PCMH_sub1"/>
</dbReference>
<evidence type="ECO:0000313" key="5">
    <source>
        <dbReference type="EMBL" id="KAF5188686.1"/>
    </source>
</evidence>
<dbReference type="AlphaFoldDB" id="A0A7J6VUA9"/>
<dbReference type="Proteomes" id="UP000554482">
    <property type="component" value="Unassembled WGS sequence"/>
</dbReference>
<comment type="cofactor">
    <cofactor evidence="1">
        <name>FAD</name>
        <dbReference type="ChEBI" id="CHEBI:57692"/>
    </cofactor>
</comment>
<gene>
    <name evidence="5" type="ORF">FRX31_021728</name>
</gene>
<reference evidence="5 6" key="1">
    <citation type="submission" date="2020-06" db="EMBL/GenBank/DDBJ databases">
        <title>Transcriptomic and genomic resources for Thalictrum thalictroides and T. hernandezii: Facilitating candidate gene discovery in an emerging model plant lineage.</title>
        <authorList>
            <person name="Arias T."/>
            <person name="Riano-Pachon D.M."/>
            <person name="Di Stilio V.S."/>
        </authorList>
    </citation>
    <scope>NUCLEOTIDE SEQUENCE [LARGE SCALE GENOMIC DNA]</scope>
    <source>
        <strain evidence="6">cv. WT478/WT964</strain>
        <tissue evidence="5">Leaves</tissue>
    </source>
</reference>
<dbReference type="Gene3D" id="3.30.465.10">
    <property type="match status" value="1"/>
</dbReference>
<keyword evidence="2" id="KW-0560">Oxidoreductase</keyword>
<dbReference type="Gene3D" id="3.30.70.2190">
    <property type="match status" value="1"/>
</dbReference>
<dbReference type="InterPro" id="IPR036318">
    <property type="entry name" value="FAD-bd_PCMH-like_sf"/>
</dbReference>
<protein>
    <recommendedName>
        <fullName evidence="3">D-2-hydroxyglutarate dehydrogenase</fullName>
        <ecNumber evidence="3">1.1.99.39</ecNumber>
    </recommendedName>
</protein>
<dbReference type="GO" id="GO:0071949">
    <property type="term" value="F:FAD binding"/>
    <property type="evidence" value="ECO:0007669"/>
    <property type="project" value="InterPro"/>
</dbReference>